<feature type="transmembrane region" description="Helical" evidence="1">
    <location>
        <begin position="84"/>
        <end position="105"/>
    </location>
</feature>
<proteinExistence type="predicted"/>
<dbReference type="AlphaFoldDB" id="A0A4R2HSF5"/>
<reference evidence="2 3" key="1">
    <citation type="journal article" date="2015" name="Stand. Genomic Sci.">
        <title>Genomic Encyclopedia of Bacterial and Archaeal Type Strains, Phase III: the genomes of soil and plant-associated and newly described type strains.</title>
        <authorList>
            <person name="Whitman W.B."/>
            <person name="Woyke T."/>
            <person name="Klenk H.P."/>
            <person name="Zhou Y."/>
            <person name="Lilburn T.G."/>
            <person name="Beck B.J."/>
            <person name="De Vos P."/>
            <person name="Vandamme P."/>
            <person name="Eisen J.A."/>
            <person name="Garrity G."/>
            <person name="Hugenholtz P."/>
            <person name="Kyrpides N.C."/>
        </authorList>
    </citation>
    <scope>NUCLEOTIDE SEQUENCE [LARGE SCALE GENOMIC DNA]</scope>
    <source>
        <strain evidence="2 3">VKM Ac-2572</strain>
    </source>
</reference>
<accession>A0A4R2HSF5</accession>
<keyword evidence="3" id="KW-1185">Reference proteome</keyword>
<dbReference type="Proteomes" id="UP000294508">
    <property type="component" value="Unassembled WGS sequence"/>
</dbReference>
<dbReference type="OrthoDB" id="3827187at2"/>
<keyword evidence="1" id="KW-0472">Membrane</keyword>
<evidence type="ECO:0000256" key="1">
    <source>
        <dbReference type="SAM" id="Phobius"/>
    </source>
</evidence>
<dbReference type="EMBL" id="SLWN01000002">
    <property type="protein sequence ID" value="TCO34281.1"/>
    <property type="molecule type" value="Genomic_DNA"/>
</dbReference>
<organism evidence="2 3">
    <name type="scientific">Kribbella steppae</name>
    <dbReference type="NCBI Taxonomy" id="2512223"/>
    <lineage>
        <taxon>Bacteria</taxon>
        <taxon>Bacillati</taxon>
        <taxon>Actinomycetota</taxon>
        <taxon>Actinomycetes</taxon>
        <taxon>Propionibacteriales</taxon>
        <taxon>Kribbellaceae</taxon>
        <taxon>Kribbella</taxon>
    </lineage>
</organism>
<evidence type="ECO:0000313" key="3">
    <source>
        <dbReference type="Proteomes" id="UP000294508"/>
    </source>
</evidence>
<evidence type="ECO:0000313" key="2">
    <source>
        <dbReference type="EMBL" id="TCO34281.1"/>
    </source>
</evidence>
<keyword evidence="1" id="KW-0812">Transmembrane</keyword>
<comment type="caution">
    <text evidence="2">The sequence shown here is derived from an EMBL/GenBank/DDBJ whole genome shotgun (WGS) entry which is preliminary data.</text>
</comment>
<feature type="transmembrane region" description="Helical" evidence="1">
    <location>
        <begin position="53"/>
        <end position="72"/>
    </location>
</feature>
<dbReference type="RefSeq" id="WP_132208068.1">
    <property type="nucleotide sequence ID" value="NZ_SLWN01000002.1"/>
</dbReference>
<gene>
    <name evidence="2" type="ORF">EV652_102347</name>
</gene>
<sequence length="117" mass="12425">MGESRTSRRHQGLVLGLVVAGVLLATINANAQAELIRRRQASCDGSLALPTTAYVLGFVGLVVGAVALILLIRWFGHSRQPIELILFATATAAVIFELFALVTAFQEGRPVHPMCGG</sequence>
<name>A0A4R2HSF5_9ACTN</name>
<keyword evidence="1" id="KW-1133">Transmembrane helix</keyword>
<protein>
    <submittedName>
        <fullName evidence="2">Uncharacterized protein</fullName>
    </submittedName>
</protein>